<comment type="caution">
    <text evidence="2">The sequence shown here is derived from an EMBL/GenBank/DDBJ whole genome shotgun (WGS) entry which is preliminary data.</text>
</comment>
<reference evidence="2" key="1">
    <citation type="journal article" date="2020" name="Nat. Commun.">
        <title>Large-scale genome sequencing of mycorrhizal fungi provides insights into the early evolution of symbiotic traits.</title>
        <authorList>
            <person name="Miyauchi S."/>
            <person name="Kiss E."/>
            <person name="Kuo A."/>
            <person name="Drula E."/>
            <person name="Kohler A."/>
            <person name="Sanchez-Garcia M."/>
            <person name="Morin E."/>
            <person name="Andreopoulos B."/>
            <person name="Barry K.W."/>
            <person name="Bonito G."/>
            <person name="Buee M."/>
            <person name="Carver A."/>
            <person name="Chen C."/>
            <person name="Cichocki N."/>
            <person name="Clum A."/>
            <person name="Culley D."/>
            <person name="Crous P.W."/>
            <person name="Fauchery L."/>
            <person name="Girlanda M."/>
            <person name="Hayes R.D."/>
            <person name="Keri Z."/>
            <person name="LaButti K."/>
            <person name="Lipzen A."/>
            <person name="Lombard V."/>
            <person name="Magnuson J."/>
            <person name="Maillard F."/>
            <person name="Murat C."/>
            <person name="Nolan M."/>
            <person name="Ohm R.A."/>
            <person name="Pangilinan J."/>
            <person name="Pereira M.F."/>
            <person name="Perotto S."/>
            <person name="Peter M."/>
            <person name="Pfister S."/>
            <person name="Riley R."/>
            <person name="Sitrit Y."/>
            <person name="Stielow J.B."/>
            <person name="Szollosi G."/>
            <person name="Zifcakova L."/>
            <person name="Stursova M."/>
            <person name="Spatafora J.W."/>
            <person name="Tedersoo L."/>
            <person name="Vaario L.M."/>
            <person name="Yamada A."/>
            <person name="Yan M."/>
            <person name="Wang P."/>
            <person name="Xu J."/>
            <person name="Bruns T."/>
            <person name="Baldrian P."/>
            <person name="Vilgalys R."/>
            <person name="Dunand C."/>
            <person name="Henrissat B."/>
            <person name="Grigoriev I.V."/>
            <person name="Hibbett D."/>
            <person name="Nagy L.G."/>
            <person name="Martin F.M."/>
        </authorList>
    </citation>
    <scope>NUCLEOTIDE SEQUENCE</scope>
    <source>
        <strain evidence="2">UP504</strain>
    </source>
</reference>
<protein>
    <submittedName>
        <fullName evidence="2">Uncharacterized protein</fullName>
    </submittedName>
</protein>
<sequence length="249" mass="27277">MKLLLALPAFCQYTGVPVTDLKSPEQWKECGTQGLLKHKLAAPDGPHKELYNVVGMWLRFIATRHQQDGPLITMLQQKWLNMFGRWPITIAFFITSSPSAAEPLLPPGKEPGVGEVPNGMRGDTYDAAMSFKRYLTEDARDAMALPMIPVFWEDAFSLRVTLGNILRTRSSQSPGVMNHASYLEMERSSASISDPISIHTTTEELAGLSIQSTGESYPKHRSSSTTPRADSGRSATTDGTVSSDSGDSQ</sequence>
<organism evidence="2 3">
    <name type="scientific">Hydnum rufescens UP504</name>
    <dbReference type="NCBI Taxonomy" id="1448309"/>
    <lineage>
        <taxon>Eukaryota</taxon>
        <taxon>Fungi</taxon>
        <taxon>Dikarya</taxon>
        <taxon>Basidiomycota</taxon>
        <taxon>Agaricomycotina</taxon>
        <taxon>Agaricomycetes</taxon>
        <taxon>Cantharellales</taxon>
        <taxon>Hydnaceae</taxon>
        <taxon>Hydnum</taxon>
    </lineage>
</organism>
<gene>
    <name evidence="2" type="ORF">BS47DRAFT_1339415</name>
</gene>
<dbReference type="AlphaFoldDB" id="A0A9P6E008"/>
<evidence type="ECO:0000256" key="1">
    <source>
        <dbReference type="SAM" id="MobiDB-lite"/>
    </source>
</evidence>
<accession>A0A9P6E008</accession>
<feature type="compositionally biased region" description="Low complexity" evidence="1">
    <location>
        <begin position="234"/>
        <end position="249"/>
    </location>
</feature>
<feature type="region of interest" description="Disordered" evidence="1">
    <location>
        <begin position="206"/>
        <end position="249"/>
    </location>
</feature>
<keyword evidence="3" id="KW-1185">Reference proteome</keyword>
<name>A0A9P6E008_9AGAM</name>
<dbReference type="Proteomes" id="UP000886523">
    <property type="component" value="Unassembled WGS sequence"/>
</dbReference>
<dbReference type="OrthoDB" id="10482557at2759"/>
<proteinExistence type="predicted"/>
<evidence type="ECO:0000313" key="3">
    <source>
        <dbReference type="Proteomes" id="UP000886523"/>
    </source>
</evidence>
<dbReference type="EMBL" id="MU128931">
    <property type="protein sequence ID" value="KAF9517554.1"/>
    <property type="molecule type" value="Genomic_DNA"/>
</dbReference>
<evidence type="ECO:0000313" key="2">
    <source>
        <dbReference type="EMBL" id="KAF9517554.1"/>
    </source>
</evidence>